<accession>A0A4R9GPM5</accession>
<dbReference type="RefSeq" id="WP_135813246.1">
    <property type="nucleotide sequence ID" value="NZ_RQEV01000009.1"/>
</dbReference>
<name>A0A4R9GPM5_9LEPT</name>
<evidence type="ECO:0000313" key="2">
    <source>
        <dbReference type="Proteomes" id="UP000297855"/>
    </source>
</evidence>
<gene>
    <name evidence="1" type="ORF">EHO61_08785</name>
</gene>
<organism evidence="1 2">
    <name type="scientific">Leptospira fluminis</name>
    <dbReference type="NCBI Taxonomy" id="2484979"/>
    <lineage>
        <taxon>Bacteria</taxon>
        <taxon>Pseudomonadati</taxon>
        <taxon>Spirochaetota</taxon>
        <taxon>Spirochaetia</taxon>
        <taxon>Leptospirales</taxon>
        <taxon>Leptospiraceae</taxon>
        <taxon>Leptospira</taxon>
    </lineage>
</organism>
<comment type="caution">
    <text evidence="1">The sequence shown here is derived from an EMBL/GenBank/DDBJ whole genome shotgun (WGS) entry which is preliminary data.</text>
</comment>
<dbReference type="Proteomes" id="UP000297855">
    <property type="component" value="Unassembled WGS sequence"/>
</dbReference>
<dbReference type="AlphaFoldDB" id="A0A4R9GPM5"/>
<evidence type="ECO:0000313" key="1">
    <source>
        <dbReference type="EMBL" id="TGK18988.1"/>
    </source>
</evidence>
<proteinExistence type="predicted"/>
<keyword evidence="2" id="KW-1185">Reference proteome</keyword>
<dbReference type="EMBL" id="RQEV01000009">
    <property type="protein sequence ID" value="TGK18988.1"/>
    <property type="molecule type" value="Genomic_DNA"/>
</dbReference>
<dbReference type="OrthoDB" id="6091628at2"/>
<reference evidence="1" key="1">
    <citation type="journal article" date="2019" name="PLoS Negl. Trop. Dis.">
        <title>Revisiting the worldwide diversity of Leptospira species in the environment.</title>
        <authorList>
            <person name="Vincent A.T."/>
            <person name="Schiettekatte O."/>
            <person name="Bourhy P."/>
            <person name="Veyrier F.J."/>
            <person name="Picardeau M."/>
        </authorList>
    </citation>
    <scope>NUCLEOTIDE SEQUENCE [LARGE SCALE GENOMIC DNA]</scope>
    <source>
        <strain evidence="1">SCS5</strain>
    </source>
</reference>
<protein>
    <submittedName>
        <fullName evidence="1">Uncharacterized protein</fullName>
    </submittedName>
</protein>
<sequence length="1224" mass="137014">MPQSVDSPSFLIVPVDLDAMCVGKNDSEQRTSLTAPATANFVTLPYIGGPQGPYLGDMFVSKPFQTESIPLKIGVHLHWALPDSLTRGVQTEKDDGSLFIRFPDVPNRWLLTRVLTNEKDPEVPQTSLKSWVIESDFLSTDANSYFDHTNIPMNQNGSFSFSETNPPFRYMGRAIELEKWSESSDPNVERFAPFTAIGYGEPRFASYYPNCRTVFGYQDTFSDIVNFDSENVSISYTVVGWYSDTSKDPIRSSADLAKTLKSYKWELPKGTTVSSFSGMVCAGMLGRVEWNPGRDYIKSDTDLNATQVAVANTNSEGLATLLSEIVRIPGLTREQLERWIEALQIGYLDKLKDVGAMADLERSLHKSFFETSRAETLWTIESADPKTQDSTALSEQTSKDLNQLNLYQFELDRTSSQILSIQKQVFFDWYKFIASLYPSSDNPPSVSSNDIREYIEKNLGDQSPSEQLSNNVNTLTSRIQSLSQKITQDIGKSYVLKSIEAPRFYRPNDPVLLISGTDLQPSRRYGFDGSFSETGGLLCRTNSQTISEFQFVAADKTYSVQSDKIPKYSNLLNLPIGSVPDLILSELYFLDESQWSIPVQAASVPKGAISSIIEQLRKEFDAGSDSFNKNHITGGVLPSPLQFRTWCPPWHPILLQWNFAFRPFQTIQNVSSGVSLQEYQEDLIERNFTLPEGNTDLKYGGEPLGQEQNYSGSTILTPQAIKSLKDRAKDYQKYSSNPTVKSILDQASGVSVLSQALSGFNEALSMQSQEMQFQAHDPLARGLEKTFNQKVRNFVSNSNETSPLPEINFNPIRCGLGRVQKLRVVDSFGQYRDFTIPPTVASRSLSISNPTYPAFLPPRFVQPARLLFRWLSAFDDSEEMNCISSPIHGWLLPNYLDGSIGIYDAEGTSLGTLASYDENGVFFEISPGAGSLVTIRSQDPDFADKLEKTFENYHIREIVSDILRRNSSFLDSFIGTLDRSLQFIEPQNFSETTSTAQLIGRPIAVVRAKLKLELKGNPVQNQSWSSLRYNIDNTDQYDSAKFQNVSFPLRLGSALEYEDGLLGFYLEKDSKTDFSNFYSAHADASDGNILLPSETTIALKSDSEAEPTTVVLLIDPRAAIHATTGVLPKKRIDIPRFHYASALERMSVTFLAAPVLTRADRLEMPYPKIAGTSWSWIRKDAATWQELSPLQKPRTDVNFPGTLVLREGWLKLKISENTKAGNEN</sequence>